<dbReference type="PROSITE" id="PS51819">
    <property type="entry name" value="VOC"/>
    <property type="match status" value="1"/>
</dbReference>
<dbReference type="GO" id="GO:0051213">
    <property type="term" value="F:dioxygenase activity"/>
    <property type="evidence" value="ECO:0007669"/>
    <property type="project" value="UniProtKB-KW"/>
</dbReference>
<dbReference type="InterPro" id="IPR004360">
    <property type="entry name" value="Glyas_Fos-R_dOase_dom"/>
</dbReference>
<name>A0A1N6JYX0_9BURK</name>
<dbReference type="Gene3D" id="3.10.180.10">
    <property type="entry name" value="2,3-Dihydroxybiphenyl 1,2-Dioxygenase, domain 1"/>
    <property type="match status" value="1"/>
</dbReference>
<keyword evidence="2" id="KW-0560">Oxidoreductase</keyword>
<evidence type="ECO:0000259" key="1">
    <source>
        <dbReference type="PROSITE" id="PS51819"/>
    </source>
</evidence>
<dbReference type="EMBL" id="FSRM01000002">
    <property type="protein sequence ID" value="SIO49327.1"/>
    <property type="molecule type" value="Genomic_DNA"/>
</dbReference>
<dbReference type="Pfam" id="PF00903">
    <property type="entry name" value="Glyoxalase"/>
    <property type="match status" value="1"/>
</dbReference>
<protein>
    <submittedName>
        <fullName evidence="2">Catechol 2,3-dioxygenase</fullName>
    </submittedName>
</protein>
<reference evidence="2 3" key="1">
    <citation type="submission" date="2016-11" db="EMBL/GenBank/DDBJ databases">
        <authorList>
            <person name="Jaros S."/>
            <person name="Januszkiewicz K."/>
            <person name="Wedrychowicz H."/>
        </authorList>
    </citation>
    <scope>NUCLEOTIDE SEQUENCE [LARGE SCALE GENOMIC DNA]</scope>
    <source>
        <strain evidence="2 3">GAS86</strain>
    </source>
</reference>
<keyword evidence="2" id="KW-0223">Dioxygenase</keyword>
<evidence type="ECO:0000313" key="3">
    <source>
        <dbReference type="Proteomes" id="UP000184693"/>
    </source>
</evidence>
<evidence type="ECO:0000313" key="2">
    <source>
        <dbReference type="EMBL" id="SIO49327.1"/>
    </source>
</evidence>
<dbReference type="RefSeq" id="WP_074267422.1">
    <property type="nucleotide sequence ID" value="NZ_FSRM01000002.1"/>
</dbReference>
<dbReference type="InterPro" id="IPR029068">
    <property type="entry name" value="Glyas_Bleomycin-R_OHBP_Dase"/>
</dbReference>
<dbReference type="AlphaFoldDB" id="A0A1N6JYX0"/>
<accession>A0A1N6JYX0</accession>
<dbReference type="SUPFAM" id="SSF54593">
    <property type="entry name" value="Glyoxalase/Bleomycin resistance protein/Dihydroxybiphenyl dioxygenase"/>
    <property type="match status" value="1"/>
</dbReference>
<sequence>MSSASLTTGIDHVGLTVKDLGLTSAFFIDCLGWKKIGEKPDYPAVFVSDGHIMLTLWQLKNTESEVAFDRKSNVGLHHLAIRAADESAFNEIFERVSKWPGVKVEFSPELLGKGPKRHMMIYEPSGIRIEFDLNPPK</sequence>
<organism evidence="2 3">
    <name type="scientific">Paraburkholderia phenazinium</name>
    <dbReference type="NCBI Taxonomy" id="60549"/>
    <lineage>
        <taxon>Bacteria</taxon>
        <taxon>Pseudomonadati</taxon>
        <taxon>Pseudomonadota</taxon>
        <taxon>Betaproteobacteria</taxon>
        <taxon>Burkholderiales</taxon>
        <taxon>Burkholderiaceae</taxon>
        <taxon>Paraburkholderia</taxon>
    </lineage>
</organism>
<dbReference type="InterPro" id="IPR037523">
    <property type="entry name" value="VOC_core"/>
</dbReference>
<dbReference type="OrthoDB" id="2613830at2"/>
<gene>
    <name evidence="2" type="ORF">SAMN05444168_5439</name>
</gene>
<feature type="domain" description="VOC" evidence="1">
    <location>
        <begin position="9"/>
        <end position="134"/>
    </location>
</feature>
<dbReference type="Proteomes" id="UP000184693">
    <property type="component" value="Unassembled WGS sequence"/>
</dbReference>
<proteinExistence type="predicted"/>